<evidence type="ECO:0000256" key="6">
    <source>
        <dbReference type="SAM" id="MobiDB-lite"/>
    </source>
</evidence>
<reference evidence="10" key="1">
    <citation type="journal article" date="2019" name="Int. J. Syst. Evol. Microbiol.">
        <title>The Global Catalogue of Microorganisms (GCM) 10K type strain sequencing project: providing services to taxonomists for standard genome sequencing and annotation.</title>
        <authorList>
            <consortium name="The Broad Institute Genomics Platform"/>
            <consortium name="The Broad Institute Genome Sequencing Center for Infectious Disease"/>
            <person name="Wu L."/>
            <person name="Ma J."/>
        </authorList>
    </citation>
    <scope>NUCLEOTIDE SEQUENCE [LARGE SCALE GENOMIC DNA]</scope>
    <source>
        <strain evidence="10">CCUG 42722</strain>
    </source>
</reference>
<dbReference type="Proteomes" id="UP001596011">
    <property type="component" value="Unassembled WGS sequence"/>
</dbReference>
<proteinExistence type="predicted"/>
<dbReference type="InterPro" id="IPR027379">
    <property type="entry name" value="CLS_N"/>
</dbReference>
<evidence type="ECO:0000313" key="10">
    <source>
        <dbReference type="Proteomes" id="UP001596011"/>
    </source>
</evidence>
<name>A0ABV9HIB2_9MICO</name>
<evidence type="ECO:0000256" key="5">
    <source>
        <dbReference type="ARBA" id="ARBA00023136"/>
    </source>
</evidence>
<keyword evidence="2" id="KW-1003">Cell membrane</keyword>
<comment type="subcellular location">
    <subcellularLocation>
        <location evidence="1">Cell membrane</location>
        <topology evidence="1">Multi-pass membrane protein</topology>
    </subcellularLocation>
</comment>
<evidence type="ECO:0000313" key="9">
    <source>
        <dbReference type="EMBL" id="MFC4629035.1"/>
    </source>
</evidence>
<protein>
    <submittedName>
        <fullName evidence="9">PLD nuclease N-terminal domain-containing protein</fullName>
    </submittedName>
</protein>
<sequence>MPKLVFFLLYLALVVYALVDVIQAEEEDLGGIQKGFWIVAIVFLPLAGSIAWLVVSNIARSRRRSSGQQVTGFPAGQPAPARYERRTRSWEQDAAPLAPEDDPEFIWLMEQAKRKREREAREGAGRTEDATPSDLPTDADGDGRQRGEGHVEG</sequence>
<feature type="compositionally biased region" description="Basic and acidic residues" evidence="6">
    <location>
        <begin position="82"/>
        <end position="91"/>
    </location>
</feature>
<organism evidence="9 10">
    <name type="scientific">Promicromonospora alba</name>
    <dbReference type="NCBI Taxonomy" id="1616110"/>
    <lineage>
        <taxon>Bacteria</taxon>
        <taxon>Bacillati</taxon>
        <taxon>Actinomycetota</taxon>
        <taxon>Actinomycetes</taxon>
        <taxon>Micrococcales</taxon>
        <taxon>Promicromonosporaceae</taxon>
        <taxon>Promicromonospora</taxon>
    </lineage>
</organism>
<feature type="compositionally biased region" description="Basic and acidic residues" evidence="6">
    <location>
        <begin position="117"/>
        <end position="129"/>
    </location>
</feature>
<feature type="compositionally biased region" description="Basic and acidic residues" evidence="6">
    <location>
        <begin position="141"/>
        <end position="153"/>
    </location>
</feature>
<feature type="transmembrane region" description="Helical" evidence="7">
    <location>
        <begin position="35"/>
        <end position="55"/>
    </location>
</feature>
<evidence type="ECO:0000259" key="8">
    <source>
        <dbReference type="Pfam" id="PF13396"/>
    </source>
</evidence>
<evidence type="ECO:0000256" key="3">
    <source>
        <dbReference type="ARBA" id="ARBA00022692"/>
    </source>
</evidence>
<dbReference type="EMBL" id="JBHSFI010000004">
    <property type="protein sequence ID" value="MFC4629035.1"/>
    <property type="molecule type" value="Genomic_DNA"/>
</dbReference>
<keyword evidence="3 7" id="KW-0812">Transmembrane</keyword>
<evidence type="ECO:0000256" key="4">
    <source>
        <dbReference type="ARBA" id="ARBA00022989"/>
    </source>
</evidence>
<gene>
    <name evidence="9" type="ORF">ACFO6V_12385</name>
</gene>
<comment type="caution">
    <text evidence="9">The sequence shown here is derived from an EMBL/GenBank/DDBJ whole genome shotgun (WGS) entry which is preliminary data.</text>
</comment>
<dbReference type="RefSeq" id="WP_377135728.1">
    <property type="nucleotide sequence ID" value="NZ_JBHSFI010000004.1"/>
</dbReference>
<keyword evidence="10" id="KW-1185">Reference proteome</keyword>
<feature type="region of interest" description="Disordered" evidence="6">
    <location>
        <begin position="62"/>
        <end position="153"/>
    </location>
</feature>
<evidence type="ECO:0000256" key="1">
    <source>
        <dbReference type="ARBA" id="ARBA00004651"/>
    </source>
</evidence>
<dbReference type="Pfam" id="PF13396">
    <property type="entry name" value="PLDc_N"/>
    <property type="match status" value="1"/>
</dbReference>
<feature type="domain" description="Cardiolipin synthase N-terminal" evidence="8">
    <location>
        <begin position="12"/>
        <end position="55"/>
    </location>
</feature>
<keyword evidence="4 7" id="KW-1133">Transmembrane helix</keyword>
<accession>A0ABV9HIB2</accession>
<keyword evidence="5 7" id="KW-0472">Membrane</keyword>
<evidence type="ECO:0000256" key="2">
    <source>
        <dbReference type="ARBA" id="ARBA00022475"/>
    </source>
</evidence>
<evidence type="ECO:0000256" key="7">
    <source>
        <dbReference type="SAM" id="Phobius"/>
    </source>
</evidence>